<dbReference type="PROSITE" id="PS00598">
    <property type="entry name" value="CHROMO_1"/>
    <property type="match status" value="1"/>
</dbReference>
<feature type="region of interest" description="Disordered" evidence="4">
    <location>
        <begin position="1"/>
        <end position="22"/>
    </location>
</feature>
<organism evidence="6 7">
    <name type="scientific">Oryzias latipes</name>
    <name type="common">Japanese rice fish</name>
    <name type="synonym">Japanese killifish</name>
    <dbReference type="NCBI Taxonomy" id="8090"/>
    <lineage>
        <taxon>Eukaryota</taxon>
        <taxon>Metazoa</taxon>
        <taxon>Chordata</taxon>
        <taxon>Craniata</taxon>
        <taxon>Vertebrata</taxon>
        <taxon>Euteleostomi</taxon>
        <taxon>Actinopterygii</taxon>
        <taxon>Neopterygii</taxon>
        <taxon>Teleostei</taxon>
        <taxon>Neoteleostei</taxon>
        <taxon>Acanthomorphata</taxon>
        <taxon>Ovalentaria</taxon>
        <taxon>Atherinomorphae</taxon>
        <taxon>Beloniformes</taxon>
        <taxon>Adrianichthyidae</taxon>
        <taxon>Oryziinae</taxon>
        <taxon>Oryzias</taxon>
    </lineage>
</organism>
<dbReference type="PROSITE" id="PS50013">
    <property type="entry name" value="CHROMO_2"/>
    <property type="match status" value="1"/>
</dbReference>
<dbReference type="SMART" id="SM00248">
    <property type="entry name" value="ANK"/>
    <property type="match status" value="4"/>
</dbReference>
<evidence type="ECO:0000256" key="2">
    <source>
        <dbReference type="ARBA" id="ARBA00023242"/>
    </source>
</evidence>
<reference evidence="6 7" key="1">
    <citation type="journal article" date="2007" name="Nature">
        <title>The medaka draft genome and insights into vertebrate genome evolution.</title>
        <authorList>
            <person name="Kasahara M."/>
            <person name="Naruse K."/>
            <person name="Sasaki S."/>
            <person name="Nakatani Y."/>
            <person name="Qu W."/>
            <person name="Ahsan B."/>
            <person name="Yamada T."/>
            <person name="Nagayasu Y."/>
            <person name="Doi K."/>
            <person name="Kasai Y."/>
            <person name="Jindo T."/>
            <person name="Kobayashi D."/>
            <person name="Shimada A."/>
            <person name="Toyoda A."/>
            <person name="Kuroki Y."/>
            <person name="Fujiyama A."/>
            <person name="Sasaki T."/>
            <person name="Shimizu A."/>
            <person name="Asakawa S."/>
            <person name="Shimizu N."/>
            <person name="Hashimoto S."/>
            <person name="Yang J."/>
            <person name="Lee Y."/>
            <person name="Matsushima K."/>
            <person name="Sugano S."/>
            <person name="Sakaizumi M."/>
            <person name="Narita T."/>
            <person name="Ohishi K."/>
            <person name="Haga S."/>
            <person name="Ohta F."/>
            <person name="Nomoto H."/>
            <person name="Nogata K."/>
            <person name="Morishita T."/>
            <person name="Endo T."/>
            <person name="Shin-I T."/>
            <person name="Takeda H."/>
            <person name="Morishita S."/>
            <person name="Kohara Y."/>
        </authorList>
    </citation>
    <scope>NUCLEOTIDE SEQUENCE [LARGE SCALE GENOMIC DNA]</scope>
    <source>
        <strain evidence="6 7">Hd-rR</strain>
    </source>
</reference>
<feature type="compositionally biased region" description="Acidic residues" evidence="4">
    <location>
        <begin position="11"/>
        <end position="22"/>
    </location>
</feature>
<evidence type="ECO:0000259" key="5">
    <source>
        <dbReference type="PROSITE" id="PS50013"/>
    </source>
</evidence>
<feature type="repeat" description="ANK" evidence="3">
    <location>
        <begin position="557"/>
        <end position="589"/>
    </location>
</feature>
<dbReference type="Gene3D" id="1.25.40.20">
    <property type="entry name" value="Ankyrin repeat-containing domain"/>
    <property type="match status" value="1"/>
</dbReference>
<dbReference type="HOGENOM" id="CLU_044431_0_0_1"/>
<feature type="repeat" description="ANK" evidence="3">
    <location>
        <begin position="590"/>
        <end position="622"/>
    </location>
</feature>
<feature type="compositionally biased region" description="Basic and acidic residues" evidence="4">
    <location>
        <begin position="273"/>
        <end position="286"/>
    </location>
</feature>
<dbReference type="Gene3D" id="2.40.50.40">
    <property type="match status" value="1"/>
</dbReference>
<dbReference type="AlphaFoldDB" id="H2MC65"/>
<evidence type="ECO:0000256" key="1">
    <source>
        <dbReference type="ARBA" id="ARBA00004123"/>
    </source>
</evidence>
<accession>H2MC65</accession>
<comment type="subcellular location">
    <subcellularLocation>
        <location evidence="1">Nucleus</location>
    </subcellularLocation>
</comment>
<dbReference type="Proteomes" id="UP000001038">
    <property type="component" value="Chromosome 21"/>
</dbReference>
<feature type="domain" description="Chromo" evidence="5">
    <location>
        <begin position="22"/>
        <end position="81"/>
    </location>
</feature>
<dbReference type="eggNOG" id="KOG0504">
    <property type="taxonomic scope" value="Eukaryota"/>
</dbReference>
<feature type="compositionally biased region" description="Basic and acidic residues" evidence="4">
    <location>
        <begin position="356"/>
        <end position="369"/>
    </location>
</feature>
<dbReference type="SMART" id="SM00298">
    <property type="entry name" value="CHROMO"/>
    <property type="match status" value="1"/>
</dbReference>
<keyword evidence="2" id="KW-0539">Nucleus</keyword>
<dbReference type="Pfam" id="PF00385">
    <property type="entry name" value="Chromo"/>
    <property type="match status" value="1"/>
</dbReference>
<dbReference type="SUPFAM" id="SSF54160">
    <property type="entry name" value="Chromo domain-like"/>
    <property type="match status" value="1"/>
</dbReference>
<dbReference type="InterPro" id="IPR036770">
    <property type="entry name" value="Ankyrin_rpt-contain_sf"/>
</dbReference>
<dbReference type="SUPFAM" id="SSF48403">
    <property type="entry name" value="Ankyrin repeat"/>
    <property type="match status" value="1"/>
</dbReference>
<dbReference type="Pfam" id="PF00023">
    <property type="entry name" value="Ank"/>
    <property type="match status" value="1"/>
</dbReference>
<evidence type="ECO:0000256" key="4">
    <source>
        <dbReference type="SAM" id="MobiDB-lite"/>
    </source>
</evidence>
<feature type="compositionally biased region" description="Basic and acidic residues" evidence="4">
    <location>
        <begin position="1"/>
        <end position="10"/>
    </location>
</feature>
<dbReference type="InterPro" id="IPR002110">
    <property type="entry name" value="Ankyrin_rpt"/>
</dbReference>
<dbReference type="Ensembl" id="ENSORLT00000016144.3">
    <property type="protein sequence ID" value="ENSORLP00000016143.3"/>
    <property type="gene ID" value="ENSORLG00000012885.3"/>
</dbReference>
<dbReference type="InterPro" id="IPR023780">
    <property type="entry name" value="Chromo_domain"/>
</dbReference>
<dbReference type="PROSITE" id="PS50088">
    <property type="entry name" value="ANK_REPEAT"/>
    <property type="match status" value="3"/>
</dbReference>
<keyword evidence="3" id="KW-0040">ANK repeat</keyword>
<dbReference type="PROSITE" id="PS50297">
    <property type="entry name" value="ANK_REP_REGION"/>
    <property type="match status" value="2"/>
</dbReference>
<evidence type="ECO:0000313" key="6">
    <source>
        <dbReference type="Ensembl" id="ENSORLP00000016143.3"/>
    </source>
</evidence>
<dbReference type="GO" id="GO:0005634">
    <property type="term" value="C:nucleus"/>
    <property type="evidence" value="ECO:0007669"/>
    <property type="project" value="UniProtKB-SubCell"/>
</dbReference>
<dbReference type="GeneTree" id="ENSGT00940000165604"/>
<feature type="region of interest" description="Disordered" evidence="4">
    <location>
        <begin position="76"/>
        <end position="372"/>
    </location>
</feature>
<feature type="compositionally biased region" description="Basic and acidic residues" evidence="4">
    <location>
        <begin position="188"/>
        <end position="204"/>
    </location>
</feature>
<proteinExistence type="predicted"/>
<gene>
    <name evidence="6" type="primary">mphosph8</name>
</gene>
<dbReference type="PANTHER" id="PTHR46224">
    <property type="entry name" value="ANKYRIN REPEAT FAMILY PROTEIN"/>
    <property type="match status" value="1"/>
</dbReference>
<feature type="repeat" description="ANK" evidence="3">
    <location>
        <begin position="524"/>
        <end position="556"/>
    </location>
</feature>
<dbReference type="InterPro" id="IPR051616">
    <property type="entry name" value="Cul2-RING_E3_ligase_SR"/>
</dbReference>
<dbReference type="CDD" id="cd18633">
    <property type="entry name" value="CD_MMP8"/>
    <property type="match status" value="1"/>
</dbReference>
<name>H2MC65_ORYLA</name>
<dbReference type="PANTHER" id="PTHR46224:SF64">
    <property type="entry name" value="IQ MOTIF AND ANKYRIN REPEAT DOMAIN-CONTAINING PROTEIN 1"/>
    <property type="match status" value="1"/>
</dbReference>
<evidence type="ECO:0000313" key="7">
    <source>
        <dbReference type="Proteomes" id="UP000001038"/>
    </source>
</evidence>
<feature type="compositionally biased region" description="Basic and acidic residues" evidence="4">
    <location>
        <begin position="76"/>
        <end position="102"/>
    </location>
</feature>
<dbReference type="InterPro" id="IPR023779">
    <property type="entry name" value="Chromodomain_CS"/>
</dbReference>
<feature type="region of interest" description="Disordered" evidence="4">
    <location>
        <begin position="388"/>
        <end position="407"/>
    </location>
</feature>
<keyword evidence="7" id="KW-1185">Reference proteome</keyword>
<dbReference type="Bgee" id="ENSORLG00000012885">
    <property type="expression patterns" value="Expressed in blastula and 14 other cell types or tissues"/>
</dbReference>
<feature type="compositionally biased region" description="Basic and acidic residues" evidence="4">
    <location>
        <begin position="158"/>
        <end position="171"/>
    </location>
</feature>
<sequence>MAAETNKVEPADSEQDEEEDVYEVERIIDMRVEEGEVLYRVRWKNYCSDDDTWEPEAHLEDCREVLLTFKKHLTEAKAKKESEAKKSVVSQSDKDRPTEAPIKKKKKKKKVQDEEDEENLLKEKKKKKKDKRREELKPLPAPDTDDEEESVPTPSSLTKEKKTVLKKRFADSDDEEESLPLKKHRKDKERGEGKQKKEKLEEGKKKKGKKERKIETSEDEITAPLADDLSEGPSESQLEDPASTKVLEKAAAEEKSKQKKGKWEVKLQGIKDFVQDRKTKKPDSTQKEGSLQKLKNLTTKNKEDNAPQSDSSDGLTIHKKSKSKGSESSSVQQKVPSSSTSSSSSSSSVTAAATPKPKEEEMSKEDMLGQKDASGSTNLFEKFLLNCEAKDRAPRRPPPTTEKTSKPTKVQLFSMPFIHLKTCLWFLQTMFLSFYILRLINDCSTSFLVADKSQATLSLGMDLNLDWMTLDDFQKHLNGEDEILSGPPLSPSELRDAVKSGDYMAVKLALNSKEDYNLEQEDVSGMSLCMLAAAGGQDDILRLLIKKGVRVNARQKNGTTALMHAAEKNFLTTVAILLEAGSYVNAQTLGGETALMKACKRGNTDIVRLLLEYGADCNIQSKHKNTALYFAKVSNNLVVFDLVKEHINVLSSVAEETIRGYFESRLVLLEPVFPIACHRLCEGPDFSLEFGFKAQPQPESSGILLFIFHANFLNEITARLCGPCSVHAVVLNDKFQLPIFLDSHFIYSFSPVPGINKLFIRLAEAPTAKVKLLICAYRVQLQ</sequence>
<protein>
    <recommendedName>
        <fullName evidence="5">Chromo domain-containing protein</fullName>
    </recommendedName>
</protein>
<dbReference type="InterPro" id="IPR016197">
    <property type="entry name" value="Chromo-like_dom_sf"/>
</dbReference>
<dbReference type="Pfam" id="PF12796">
    <property type="entry name" value="Ank_2"/>
    <property type="match status" value="1"/>
</dbReference>
<reference evidence="6" key="2">
    <citation type="submission" date="2025-08" db="UniProtKB">
        <authorList>
            <consortium name="Ensembl"/>
        </authorList>
    </citation>
    <scope>IDENTIFICATION</scope>
    <source>
        <strain evidence="6">Hd-rR</strain>
    </source>
</reference>
<feature type="compositionally biased region" description="Basic and acidic residues" evidence="4">
    <location>
        <begin position="246"/>
        <end position="265"/>
    </location>
</feature>
<feature type="compositionally biased region" description="Low complexity" evidence="4">
    <location>
        <begin position="326"/>
        <end position="355"/>
    </location>
</feature>
<dbReference type="InterPro" id="IPR000953">
    <property type="entry name" value="Chromo/chromo_shadow_dom"/>
</dbReference>
<evidence type="ECO:0000256" key="3">
    <source>
        <dbReference type="PROSITE-ProRule" id="PRU00023"/>
    </source>
</evidence>
<dbReference type="FunFam" id="2.40.50.40:FF:000022">
    <property type="entry name" value="M-phase phosphoprotein 8"/>
    <property type="match status" value="1"/>
</dbReference>
<reference evidence="6" key="3">
    <citation type="submission" date="2025-09" db="UniProtKB">
        <authorList>
            <consortium name="Ensembl"/>
        </authorList>
    </citation>
    <scope>IDENTIFICATION</scope>
    <source>
        <strain evidence="6">Hd-rR</strain>
    </source>
</reference>